<dbReference type="EMBL" id="QQNH01000004">
    <property type="protein sequence ID" value="RDE09851.1"/>
    <property type="molecule type" value="Genomic_DNA"/>
</dbReference>
<feature type="transmembrane region" description="Helical" evidence="6">
    <location>
        <begin position="128"/>
        <end position="152"/>
    </location>
</feature>
<feature type="compositionally biased region" description="Low complexity" evidence="5">
    <location>
        <begin position="219"/>
        <end position="230"/>
    </location>
</feature>
<reference evidence="8" key="1">
    <citation type="submission" date="2018-07" db="EMBL/GenBank/DDBJ databases">
        <authorList>
            <person name="Liu B.-T."/>
            <person name="Du Z."/>
        </authorList>
    </citation>
    <scope>NUCLEOTIDE SEQUENCE [LARGE SCALE GENOMIC DNA]</scope>
    <source>
        <strain evidence="8">XYN52</strain>
    </source>
</reference>
<dbReference type="PANTHER" id="PTHR36926:SF1">
    <property type="entry name" value="COLICIN V PRODUCTION PROTEIN"/>
    <property type="match status" value="1"/>
</dbReference>
<evidence type="ECO:0000313" key="8">
    <source>
        <dbReference type="Proteomes" id="UP000253759"/>
    </source>
</evidence>
<dbReference type="PANTHER" id="PTHR36926">
    <property type="entry name" value="COLICIN V PRODUCTION PROTEIN"/>
    <property type="match status" value="1"/>
</dbReference>
<organism evidence="7 8">
    <name type="scientific">Pelagibacterium lacus</name>
    <dbReference type="NCBI Taxonomy" id="2282655"/>
    <lineage>
        <taxon>Bacteria</taxon>
        <taxon>Pseudomonadati</taxon>
        <taxon>Pseudomonadota</taxon>
        <taxon>Alphaproteobacteria</taxon>
        <taxon>Hyphomicrobiales</taxon>
        <taxon>Devosiaceae</taxon>
        <taxon>Pelagibacterium</taxon>
    </lineage>
</organism>
<sequence>MSGKSGFHFCIKPTKRSQYGACWRLFMLTAFDIAVGILVLISALLATARGLTREVLSLVTWAGAAAFAAYMFFYQPQIAQEFVADELWANIATVVVSFIVALIVLHLLTMKIGDFITDSKLGPLDRTLGFVFGALRGILIAVVVVIFADWLVGANPPNLPWYGEAQSLPTLRSLGDGLISLLPENLEEQVNDLLQGGGPVEELGDAAVGTELPPEPIEQTTPQAPAAPAV</sequence>
<accession>A0A369WCL1</accession>
<keyword evidence="4 6" id="KW-0472">Membrane</keyword>
<keyword evidence="2 6" id="KW-0812">Transmembrane</keyword>
<dbReference type="InterPro" id="IPR003825">
    <property type="entry name" value="Colicin-V_CvpA"/>
</dbReference>
<feature type="transmembrane region" description="Helical" evidence="6">
    <location>
        <begin position="58"/>
        <end position="75"/>
    </location>
</feature>
<feature type="region of interest" description="Disordered" evidence="5">
    <location>
        <begin position="204"/>
        <end position="230"/>
    </location>
</feature>
<dbReference type="AlphaFoldDB" id="A0A369WCL1"/>
<dbReference type="GO" id="GO:0009403">
    <property type="term" value="P:toxin biosynthetic process"/>
    <property type="evidence" value="ECO:0007669"/>
    <property type="project" value="InterPro"/>
</dbReference>
<evidence type="ECO:0000256" key="4">
    <source>
        <dbReference type="ARBA" id="ARBA00023136"/>
    </source>
</evidence>
<evidence type="ECO:0000256" key="1">
    <source>
        <dbReference type="ARBA" id="ARBA00004141"/>
    </source>
</evidence>
<name>A0A369WCL1_9HYPH</name>
<evidence type="ECO:0000256" key="5">
    <source>
        <dbReference type="SAM" id="MobiDB-lite"/>
    </source>
</evidence>
<protein>
    <submittedName>
        <fullName evidence="7">CvpA family protein</fullName>
    </submittedName>
</protein>
<evidence type="ECO:0000256" key="6">
    <source>
        <dbReference type="SAM" id="Phobius"/>
    </source>
</evidence>
<proteinExistence type="predicted"/>
<evidence type="ECO:0000256" key="2">
    <source>
        <dbReference type="ARBA" id="ARBA00022692"/>
    </source>
</evidence>
<dbReference type="Pfam" id="PF02674">
    <property type="entry name" value="Colicin_V"/>
    <property type="match status" value="1"/>
</dbReference>
<keyword evidence="3 6" id="KW-1133">Transmembrane helix</keyword>
<gene>
    <name evidence="7" type="ORF">DVH29_04775</name>
</gene>
<keyword evidence="8" id="KW-1185">Reference proteome</keyword>
<dbReference type="GO" id="GO:0016020">
    <property type="term" value="C:membrane"/>
    <property type="evidence" value="ECO:0007669"/>
    <property type="project" value="UniProtKB-SubCell"/>
</dbReference>
<feature type="transmembrane region" description="Helical" evidence="6">
    <location>
        <begin position="21"/>
        <end position="46"/>
    </location>
</feature>
<evidence type="ECO:0000313" key="7">
    <source>
        <dbReference type="EMBL" id="RDE09851.1"/>
    </source>
</evidence>
<comment type="subcellular location">
    <subcellularLocation>
        <location evidence="1">Membrane</location>
        <topology evidence="1">Multi-pass membrane protein</topology>
    </subcellularLocation>
</comment>
<comment type="caution">
    <text evidence="7">The sequence shown here is derived from an EMBL/GenBank/DDBJ whole genome shotgun (WGS) entry which is preliminary data.</text>
</comment>
<dbReference type="Proteomes" id="UP000253759">
    <property type="component" value="Unassembled WGS sequence"/>
</dbReference>
<feature type="transmembrane region" description="Helical" evidence="6">
    <location>
        <begin position="87"/>
        <end position="108"/>
    </location>
</feature>
<dbReference type="InterPro" id="IPR052719">
    <property type="entry name" value="CvpA-like"/>
</dbReference>
<evidence type="ECO:0000256" key="3">
    <source>
        <dbReference type="ARBA" id="ARBA00022989"/>
    </source>
</evidence>